<dbReference type="GO" id="GO:0016491">
    <property type="term" value="F:oxidoreductase activity"/>
    <property type="evidence" value="ECO:0007669"/>
    <property type="project" value="InterPro"/>
</dbReference>
<dbReference type="SUPFAM" id="SSF55469">
    <property type="entry name" value="FMN-dependent nitroreductase-like"/>
    <property type="match status" value="1"/>
</dbReference>
<reference evidence="2 3" key="1">
    <citation type="submission" date="2016-10" db="EMBL/GenBank/DDBJ databases">
        <title>Genome sequence of Streptomyces sp. MUSC 1.</title>
        <authorList>
            <person name="Lee L.-H."/>
            <person name="Ser H.-L."/>
            <person name="Law J.W.-F."/>
        </authorList>
    </citation>
    <scope>NUCLEOTIDE SEQUENCE [LARGE SCALE GENOMIC DNA]</scope>
    <source>
        <strain evidence="2 3">MUSC 1</strain>
    </source>
</reference>
<dbReference type="InterPro" id="IPR029479">
    <property type="entry name" value="Nitroreductase"/>
</dbReference>
<gene>
    <name evidence="2" type="ORF">BIV23_29035</name>
</gene>
<dbReference type="AlphaFoldDB" id="A0A1S2PZ10"/>
<accession>A0A1S2PZ10</accession>
<dbReference type="Gene3D" id="3.40.109.10">
    <property type="entry name" value="NADH Oxidase"/>
    <property type="match status" value="1"/>
</dbReference>
<protein>
    <recommendedName>
        <fullName evidence="1">Nitroreductase domain-containing protein</fullName>
    </recommendedName>
</protein>
<evidence type="ECO:0000259" key="1">
    <source>
        <dbReference type="Pfam" id="PF00881"/>
    </source>
</evidence>
<dbReference type="Proteomes" id="UP000179642">
    <property type="component" value="Unassembled WGS sequence"/>
</dbReference>
<evidence type="ECO:0000313" key="2">
    <source>
        <dbReference type="EMBL" id="OIJ99068.1"/>
    </source>
</evidence>
<name>A0A1S2PZ10_9ACTN</name>
<evidence type="ECO:0000313" key="3">
    <source>
        <dbReference type="Proteomes" id="UP000179642"/>
    </source>
</evidence>
<dbReference type="Pfam" id="PF00881">
    <property type="entry name" value="Nitroreductase"/>
    <property type="match status" value="1"/>
</dbReference>
<comment type="caution">
    <text evidence="2">The sequence shown here is derived from an EMBL/GenBank/DDBJ whole genome shotgun (WGS) entry which is preliminary data.</text>
</comment>
<dbReference type="InterPro" id="IPR000415">
    <property type="entry name" value="Nitroreductase-like"/>
</dbReference>
<feature type="domain" description="Nitroreductase" evidence="1">
    <location>
        <begin position="21"/>
        <end position="82"/>
    </location>
</feature>
<proteinExistence type="predicted"/>
<dbReference type="EMBL" id="MLYO01000052">
    <property type="protein sequence ID" value="OIJ99068.1"/>
    <property type="molecule type" value="Genomic_DNA"/>
</dbReference>
<organism evidence="2 3">
    <name type="scientific">Streptomyces monashensis</name>
    <dbReference type="NCBI Taxonomy" id="1678012"/>
    <lineage>
        <taxon>Bacteria</taxon>
        <taxon>Bacillati</taxon>
        <taxon>Actinomycetota</taxon>
        <taxon>Actinomycetes</taxon>
        <taxon>Kitasatosporales</taxon>
        <taxon>Streptomycetaceae</taxon>
        <taxon>Streptomyces</taxon>
    </lineage>
</organism>
<sequence length="131" mass="13939">MHAVSQAAWTATGGLAYPDMVFSITSRMKRLSWKYDSMAYATTLKNVGVLYQTMYLVATAMRLAPCALGSGNADLVAEATGNDYLSECSVGEFILSSAASEEGASASVGAQDVNSAEWVRRARALLEDTPQ</sequence>
<keyword evidence="3" id="KW-1185">Reference proteome</keyword>